<dbReference type="Pfam" id="PF00335">
    <property type="entry name" value="Tetraspanin"/>
    <property type="match status" value="1"/>
</dbReference>
<organism evidence="6 7">
    <name type="scientific">Tritrichomonas musculus</name>
    <dbReference type="NCBI Taxonomy" id="1915356"/>
    <lineage>
        <taxon>Eukaryota</taxon>
        <taxon>Metamonada</taxon>
        <taxon>Parabasalia</taxon>
        <taxon>Tritrichomonadida</taxon>
        <taxon>Tritrichomonadidae</taxon>
        <taxon>Tritrichomonas</taxon>
    </lineage>
</organism>
<keyword evidence="7" id="KW-1185">Reference proteome</keyword>
<gene>
    <name evidence="6" type="ORF">M9Y10_010056</name>
</gene>
<keyword evidence="3 5" id="KW-1133">Transmembrane helix</keyword>
<keyword evidence="4 5" id="KW-0472">Membrane</keyword>
<name>A0ABR2IR60_9EUKA</name>
<dbReference type="Proteomes" id="UP001470230">
    <property type="component" value="Unassembled WGS sequence"/>
</dbReference>
<reference evidence="6 7" key="1">
    <citation type="submission" date="2024-04" db="EMBL/GenBank/DDBJ databases">
        <title>Tritrichomonas musculus Genome.</title>
        <authorList>
            <person name="Alves-Ferreira E."/>
            <person name="Grigg M."/>
            <person name="Lorenzi H."/>
            <person name="Galac M."/>
        </authorList>
    </citation>
    <scope>NUCLEOTIDE SEQUENCE [LARGE SCALE GENOMIC DNA]</scope>
    <source>
        <strain evidence="6 7">EAF2021</strain>
    </source>
</reference>
<sequence>MGCCQGCARWLIGIVSICVIIVALVCGLVIYLREKNKNWAALIENNIPFIFILITMSVAVVVSLIGFLLCCCKKKCLYVTYLILIIIVIGIEAGAIALAFCFQDRIIDGIEDNWLKSDHLEKRKKVEESFKCCNYRNATDDGNCGYTPADGQQAENCYEKIKDEINRHMGFLRIATIVMCVVEVVLFVCACYLVCSSKNDDEGVAKF</sequence>
<feature type="transmembrane region" description="Helical" evidence="5">
    <location>
        <begin position="47"/>
        <end position="71"/>
    </location>
</feature>
<evidence type="ECO:0000313" key="6">
    <source>
        <dbReference type="EMBL" id="KAK8867087.1"/>
    </source>
</evidence>
<evidence type="ECO:0000313" key="7">
    <source>
        <dbReference type="Proteomes" id="UP001470230"/>
    </source>
</evidence>
<evidence type="ECO:0000256" key="2">
    <source>
        <dbReference type="ARBA" id="ARBA00022692"/>
    </source>
</evidence>
<accession>A0ABR2IR60</accession>
<evidence type="ECO:0000256" key="5">
    <source>
        <dbReference type="SAM" id="Phobius"/>
    </source>
</evidence>
<evidence type="ECO:0000256" key="4">
    <source>
        <dbReference type="ARBA" id="ARBA00023136"/>
    </source>
</evidence>
<comment type="caution">
    <text evidence="6">The sequence shown here is derived from an EMBL/GenBank/DDBJ whole genome shotgun (WGS) entry which is preliminary data.</text>
</comment>
<evidence type="ECO:0000256" key="1">
    <source>
        <dbReference type="ARBA" id="ARBA00004141"/>
    </source>
</evidence>
<keyword evidence="2 5" id="KW-0812">Transmembrane</keyword>
<feature type="transmembrane region" description="Helical" evidence="5">
    <location>
        <begin position="7"/>
        <end position="32"/>
    </location>
</feature>
<dbReference type="InterPro" id="IPR018499">
    <property type="entry name" value="Tetraspanin/Peripherin"/>
</dbReference>
<evidence type="ECO:0000256" key="3">
    <source>
        <dbReference type="ARBA" id="ARBA00022989"/>
    </source>
</evidence>
<proteinExistence type="predicted"/>
<feature type="transmembrane region" description="Helical" evidence="5">
    <location>
        <begin position="78"/>
        <end position="100"/>
    </location>
</feature>
<dbReference type="EMBL" id="JAPFFF010000015">
    <property type="protein sequence ID" value="KAK8867087.1"/>
    <property type="molecule type" value="Genomic_DNA"/>
</dbReference>
<feature type="transmembrane region" description="Helical" evidence="5">
    <location>
        <begin position="171"/>
        <end position="195"/>
    </location>
</feature>
<protein>
    <submittedName>
        <fullName evidence="6">Leukocyte surface antigen cd53</fullName>
    </submittedName>
</protein>
<comment type="subcellular location">
    <subcellularLocation>
        <location evidence="1">Membrane</location>
        <topology evidence="1">Multi-pass membrane protein</topology>
    </subcellularLocation>
</comment>